<feature type="domain" description="Flavin reductase like" evidence="3">
    <location>
        <begin position="26"/>
        <end position="168"/>
    </location>
</feature>
<dbReference type="Gene3D" id="1.10.10.10">
    <property type="entry name" value="Winged helix-like DNA-binding domain superfamily/Winged helix DNA-binding domain"/>
    <property type="match status" value="1"/>
</dbReference>
<evidence type="ECO:0000256" key="2">
    <source>
        <dbReference type="ARBA" id="ARBA00023002"/>
    </source>
</evidence>
<dbReference type="InterPro" id="IPR002563">
    <property type="entry name" value="Flavin_Rdtase-like_dom"/>
</dbReference>
<dbReference type="Pfam" id="PF01613">
    <property type="entry name" value="Flavin_Reduct"/>
    <property type="match status" value="1"/>
</dbReference>
<dbReference type="RefSeq" id="WP_377259932.1">
    <property type="nucleotide sequence ID" value="NZ_JBHMAA010000011.1"/>
</dbReference>
<reference evidence="4 5" key="1">
    <citation type="submission" date="2024-09" db="EMBL/GenBank/DDBJ databases">
        <authorList>
            <person name="Sun Q."/>
            <person name="Mori K."/>
        </authorList>
    </citation>
    <scope>NUCLEOTIDE SEQUENCE [LARGE SCALE GENOMIC DNA]</scope>
    <source>
        <strain evidence="4 5">TBRC 4938</strain>
    </source>
</reference>
<accession>A0ABV6AF11</accession>
<sequence>MKNVSLATPIEEGDPAADPKAFRRSLGQFATGVTVIATRHEGRPVGVTANSFSSLSLDPPLVLWSIARTSRSFAAFSAASHFSVSILGEDQIDVSQKLSSSREDKFAEVDWYPGIGGSPVMAGAIATLECSTFAVHEGGDHIILVGRVLQHRRYPGKALLYAQGQYGVVDEHPAFRAQAAADPGTAPPGRTLRDLPLTTLLYLAHHNSSAAFERHRREENISLTQSRILSALTRRSPLSRQSIVRQVYMTPQTVDDALGELLQRGCLECDGDDRFSLSEAGQMLARSIRMRLQEYEREQFAGISAERLDTTRDVLARFIEGLAEQAATDDAA</sequence>
<dbReference type="SUPFAM" id="SSF50475">
    <property type="entry name" value="FMN-binding split barrel"/>
    <property type="match status" value="1"/>
</dbReference>
<name>A0ABV6AF11_9HYPH</name>
<dbReference type="EMBL" id="JBHMAA010000011">
    <property type="protein sequence ID" value="MFB9949214.1"/>
    <property type="molecule type" value="Genomic_DNA"/>
</dbReference>
<dbReference type="InterPro" id="IPR036388">
    <property type="entry name" value="WH-like_DNA-bd_sf"/>
</dbReference>
<dbReference type="Gene3D" id="2.30.110.10">
    <property type="entry name" value="Electron Transport, Fmn-binding Protein, Chain A"/>
    <property type="match status" value="1"/>
</dbReference>
<evidence type="ECO:0000313" key="4">
    <source>
        <dbReference type="EMBL" id="MFB9949214.1"/>
    </source>
</evidence>
<gene>
    <name evidence="4" type="ORF">ACFFP0_10165</name>
</gene>
<comment type="caution">
    <text evidence="4">The sequence shown here is derived from an EMBL/GenBank/DDBJ whole genome shotgun (WGS) entry which is preliminary data.</text>
</comment>
<proteinExistence type="inferred from homology"/>
<dbReference type="PANTHER" id="PTHR30466">
    <property type="entry name" value="FLAVIN REDUCTASE"/>
    <property type="match status" value="1"/>
</dbReference>
<evidence type="ECO:0000313" key="5">
    <source>
        <dbReference type="Proteomes" id="UP001589692"/>
    </source>
</evidence>
<dbReference type="Proteomes" id="UP001589692">
    <property type="component" value="Unassembled WGS sequence"/>
</dbReference>
<dbReference type="InterPro" id="IPR012349">
    <property type="entry name" value="Split_barrel_FMN-bd"/>
</dbReference>
<keyword evidence="5" id="KW-1185">Reference proteome</keyword>
<dbReference type="InterPro" id="IPR050268">
    <property type="entry name" value="NADH-dep_flavin_reductase"/>
</dbReference>
<comment type="similarity">
    <text evidence="1">Belongs to the non-flavoprotein flavin reductase family.</text>
</comment>
<dbReference type="PANTHER" id="PTHR30466:SF11">
    <property type="entry name" value="FLAVIN-DEPENDENT MONOOXYGENASE, REDUCTASE SUBUNIT HSAB"/>
    <property type="match status" value="1"/>
</dbReference>
<evidence type="ECO:0000256" key="1">
    <source>
        <dbReference type="ARBA" id="ARBA00008898"/>
    </source>
</evidence>
<dbReference type="InterPro" id="IPR036390">
    <property type="entry name" value="WH_DNA-bd_sf"/>
</dbReference>
<dbReference type="SMART" id="SM00903">
    <property type="entry name" value="Flavin_Reduct"/>
    <property type="match status" value="1"/>
</dbReference>
<protein>
    <submittedName>
        <fullName evidence="4">Flavin reductase</fullName>
    </submittedName>
</protein>
<keyword evidence="2" id="KW-0560">Oxidoreductase</keyword>
<organism evidence="4 5">
    <name type="scientific">Rhizobium puerariae</name>
    <dbReference type="NCBI Taxonomy" id="1585791"/>
    <lineage>
        <taxon>Bacteria</taxon>
        <taxon>Pseudomonadati</taxon>
        <taxon>Pseudomonadota</taxon>
        <taxon>Alphaproteobacteria</taxon>
        <taxon>Hyphomicrobiales</taxon>
        <taxon>Rhizobiaceae</taxon>
        <taxon>Rhizobium/Agrobacterium group</taxon>
        <taxon>Rhizobium</taxon>
    </lineage>
</organism>
<evidence type="ECO:0000259" key="3">
    <source>
        <dbReference type="SMART" id="SM00903"/>
    </source>
</evidence>
<dbReference type="SUPFAM" id="SSF46785">
    <property type="entry name" value="Winged helix' DNA-binding domain"/>
    <property type="match status" value="1"/>
</dbReference>